<keyword evidence="2" id="KW-1185">Reference proteome</keyword>
<evidence type="ECO:0000313" key="1">
    <source>
        <dbReference type="EMBL" id="KAJ8043854.1"/>
    </source>
</evidence>
<gene>
    <name evidence="1" type="ORF">HOLleu_11138</name>
</gene>
<dbReference type="Gene3D" id="2.40.50.140">
    <property type="entry name" value="Nucleic acid-binding proteins"/>
    <property type="match status" value="1"/>
</dbReference>
<dbReference type="AlphaFoldDB" id="A0A9Q1CFV1"/>
<accession>A0A9Q1CFV1</accession>
<dbReference type="EMBL" id="JAIZAY010000004">
    <property type="protein sequence ID" value="KAJ8043854.1"/>
    <property type="molecule type" value="Genomic_DNA"/>
</dbReference>
<dbReference type="OrthoDB" id="8838938at2759"/>
<proteinExistence type="predicted"/>
<dbReference type="Proteomes" id="UP001152320">
    <property type="component" value="Chromosome 4"/>
</dbReference>
<name>A0A9Q1CFV1_HOLLE</name>
<evidence type="ECO:0000313" key="2">
    <source>
        <dbReference type="Proteomes" id="UP001152320"/>
    </source>
</evidence>
<sequence>MSLSLKHFSHKCICLLQVYQTRSSFPLNDEQIHNFYHAPLCSVPEATSSPRKRRLSLQGTVGQVYDLKEGPNWKRRDVVVEDMPTATKIRVKLWNEHSSLIQEEDSGTDVFIENLEVDIYQEKRHPKTTDSTTLQVSRLICKLTYAVVPLTKRLITQISVSMIRETYAFMMACVCVCMCVCL</sequence>
<comment type="caution">
    <text evidence="1">The sequence shown here is derived from an EMBL/GenBank/DDBJ whole genome shotgun (WGS) entry which is preliminary data.</text>
</comment>
<reference evidence="1" key="1">
    <citation type="submission" date="2021-10" db="EMBL/GenBank/DDBJ databases">
        <title>Tropical sea cucumber genome reveals ecological adaptation and Cuvierian tubules defense mechanism.</title>
        <authorList>
            <person name="Chen T."/>
        </authorList>
    </citation>
    <scope>NUCLEOTIDE SEQUENCE</scope>
    <source>
        <strain evidence="1">Nanhai2018</strain>
        <tissue evidence="1">Muscle</tissue>
    </source>
</reference>
<organism evidence="1 2">
    <name type="scientific">Holothuria leucospilota</name>
    <name type="common">Black long sea cucumber</name>
    <name type="synonym">Mertensiothuria leucospilota</name>
    <dbReference type="NCBI Taxonomy" id="206669"/>
    <lineage>
        <taxon>Eukaryota</taxon>
        <taxon>Metazoa</taxon>
        <taxon>Echinodermata</taxon>
        <taxon>Eleutherozoa</taxon>
        <taxon>Echinozoa</taxon>
        <taxon>Holothuroidea</taxon>
        <taxon>Aspidochirotacea</taxon>
        <taxon>Aspidochirotida</taxon>
        <taxon>Holothuriidae</taxon>
        <taxon>Holothuria</taxon>
    </lineage>
</organism>
<dbReference type="InterPro" id="IPR012340">
    <property type="entry name" value="NA-bd_OB-fold"/>
</dbReference>
<protein>
    <submittedName>
        <fullName evidence="1">Uncharacterized protein</fullName>
    </submittedName>
</protein>